<name>A0AAV7XPN1_9NEOP</name>
<dbReference type="Proteomes" id="UP001075354">
    <property type="component" value="Chromosome 5"/>
</dbReference>
<sequence>MHTAMTRAPRPRAVSSGHSASAESTCRSGTPQHAHRWGFRSCGYKYQLSTRNVEKERTSGTASRMNTRNLLWMVQMVM</sequence>
<protein>
    <submittedName>
        <fullName evidence="2">Uncharacterized protein</fullName>
    </submittedName>
</protein>
<feature type="region of interest" description="Disordered" evidence="1">
    <location>
        <begin position="1"/>
        <end position="36"/>
    </location>
</feature>
<reference evidence="2" key="1">
    <citation type="submission" date="2022-12" db="EMBL/GenBank/DDBJ databases">
        <title>Chromosome-level genome assembly of the bean flower thrips Megalurothrips usitatus.</title>
        <authorList>
            <person name="Ma L."/>
            <person name="Liu Q."/>
            <person name="Li H."/>
            <person name="Cai W."/>
        </authorList>
    </citation>
    <scope>NUCLEOTIDE SEQUENCE</scope>
    <source>
        <strain evidence="2">Cailab_2022a</strain>
    </source>
</reference>
<comment type="caution">
    <text evidence="2">The sequence shown here is derived from an EMBL/GenBank/DDBJ whole genome shotgun (WGS) entry which is preliminary data.</text>
</comment>
<organism evidence="2 3">
    <name type="scientific">Megalurothrips usitatus</name>
    <name type="common">bean blossom thrips</name>
    <dbReference type="NCBI Taxonomy" id="439358"/>
    <lineage>
        <taxon>Eukaryota</taxon>
        <taxon>Metazoa</taxon>
        <taxon>Ecdysozoa</taxon>
        <taxon>Arthropoda</taxon>
        <taxon>Hexapoda</taxon>
        <taxon>Insecta</taxon>
        <taxon>Pterygota</taxon>
        <taxon>Neoptera</taxon>
        <taxon>Paraneoptera</taxon>
        <taxon>Thysanoptera</taxon>
        <taxon>Terebrantia</taxon>
        <taxon>Thripoidea</taxon>
        <taxon>Thripidae</taxon>
        <taxon>Megalurothrips</taxon>
    </lineage>
</organism>
<feature type="compositionally biased region" description="Polar residues" evidence="1">
    <location>
        <begin position="16"/>
        <end position="31"/>
    </location>
</feature>
<evidence type="ECO:0000256" key="1">
    <source>
        <dbReference type="SAM" id="MobiDB-lite"/>
    </source>
</evidence>
<dbReference type="EMBL" id="JAPTSV010000005">
    <property type="protein sequence ID" value="KAJ1528154.1"/>
    <property type="molecule type" value="Genomic_DNA"/>
</dbReference>
<proteinExistence type="predicted"/>
<evidence type="ECO:0000313" key="2">
    <source>
        <dbReference type="EMBL" id="KAJ1528154.1"/>
    </source>
</evidence>
<accession>A0AAV7XPN1</accession>
<dbReference type="AlphaFoldDB" id="A0AAV7XPN1"/>
<evidence type="ECO:0000313" key="3">
    <source>
        <dbReference type="Proteomes" id="UP001075354"/>
    </source>
</evidence>
<keyword evidence="3" id="KW-1185">Reference proteome</keyword>
<gene>
    <name evidence="2" type="ORF">ONE63_008068</name>
</gene>